<dbReference type="PANTHER" id="PTHR30408">
    <property type="entry name" value="TYPE-1 RESTRICTION ENZYME ECOKI SPECIFICITY PROTEIN"/>
    <property type="match status" value="1"/>
</dbReference>
<protein>
    <recommendedName>
        <fullName evidence="4">Type I restriction modification DNA specificity domain-containing protein</fullName>
    </recommendedName>
</protein>
<name>A0A6H2BZB0_DOLFA</name>
<evidence type="ECO:0000259" key="4">
    <source>
        <dbReference type="Pfam" id="PF01420"/>
    </source>
</evidence>
<evidence type="ECO:0000256" key="3">
    <source>
        <dbReference type="ARBA" id="ARBA00023125"/>
    </source>
</evidence>
<dbReference type="GO" id="GO:0003677">
    <property type="term" value="F:DNA binding"/>
    <property type="evidence" value="ECO:0007669"/>
    <property type="project" value="UniProtKB-KW"/>
</dbReference>
<feature type="domain" description="Type I restriction modification DNA specificity" evidence="4">
    <location>
        <begin position="86"/>
        <end position="205"/>
    </location>
</feature>
<dbReference type="SUPFAM" id="SSF116734">
    <property type="entry name" value="DNA methylase specificity domain"/>
    <property type="match status" value="1"/>
</dbReference>
<dbReference type="InterPro" id="IPR000055">
    <property type="entry name" value="Restrct_endonuc_typeI_TRD"/>
</dbReference>
<gene>
    <name evidence="5" type="ORF">HGD76_08715</name>
</gene>
<dbReference type="AlphaFoldDB" id="A0A6H2BZB0"/>
<comment type="similarity">
    <text evidence="1">Belongs to the type-I restriction system S methylase family.</text>
</comment>
<dbReference type="Proteomes" id="UP000502433">
    <property type="component" value="Chromosome"/>
</dbReference>
<dbReference type="GO" id="GO:0009307">
    <property type="term" value="P:DNA restriction-modification system"/>
    <property type="evidence" value="ECO:0007669"/>
    <property type="project" value="UniProtKB-KW"/>
</dbReference>
<reference evidence="5 6" key="2">
    <citation type="submission" date="2020-04" db="EMBL/GenBank/DDBJ databases">
        <authorList>
            <person name="Fomenkov A."/>
            <person name="Anton B.P."/>
            <person name="Roberts R.J."/>
        </authorList>
    </citation>
    <scope>NUCLEOTIDE SEQUENCE [LARGE SCALE GENOMIC DNA]</scope>
    <source>
        <strain evidence="5 6">CCAP 1403/13f</strain>
    </source>
</reference>
<evidence type="ECO:0000256" key="2">
    <source>
        <dbReference type="ARBA" id="ARBA00022747"/>
    </source>
</evidence>
<dbReference type="Gene3D" id="3.90.220.20">
    <property type="entry name" value="DNA methylase specificity domains"/>
    <property type="match status" value="1"/>
</dbReference>
<dbReference type="InterPro" id="IPR052021">
    <property type="entry name" value="Type-I_RS_S_subunit"/>
</dbReference>
<evidence type="ECO:0000256" key="1">
    <source>
        <dbReference type="ARBA" id="ARBA00010923"/>
    </source>
</evidence>
<keyword evidence="2" id="KW-0680">Restriction system</keyword>
<dbReference type="KEGG" id="dfs:HGD76_08715"/>
<dbReference type="EMBL" id="CP051206">
    <property type="protein sequence ID" value="QJB44258.1"/>
    <property type="molecule type" value="Genomic_DNA"/>
</dbReference>
<dbReference type="RefSeq" id="WP_168695549.1">
    <property type="nucleotide sequence ID" value="NZ_CP051206.1"/>
</dbReference>
<dbReference type="InterPro" id="IPR044946">
    <property type="entry name" value="Restrct_endonuc_typeI_TRD_sf"/>
</dbReference>
<organism evidence="5 6">
    <name type="scientific">Dolichospermum flos-aquae CCAP 1403/13F</name>
    <dbReference type="NCBI Taxonomy" id="315271"/>
    <lineage>
        <taxon>Bacteria</taxon>
        <taxon>Bacillati</taxon>
        <taxon>Cyanobacteriota</taxon>
        <taxon>Cyanophyceae</taxon>
        <taxon>Nostocales</taxon>
        <taxon>Aphanizomenonaceae</taxon>
        <taxon>Dolichospermum</taxon>
    </lineage>
</organism>
<dbReference type="PANTHER" id="PTHR30408:SF12">
    <property type="entry name" value="TYPE I RESTRICTION ENZYME MJAVIII SPECIFICITY SUBUNIT"/>
    <property type="match status" value="1"/>
</dbReference>
<evidence type="ECO:0000313" key="5">
    <source>
        <dbReference type="EMBL" id="QJB44258.1"/>
    </source>
</evidence>
<reference evidence="5 6" key="1">
    <citation type="submission" date="2020-04" db="EMBL/GenBank/DDBJ databases">
        <title>Genome-Wide Identification of 5-Methylcytosine Sites in Bacterial Genomes By High-Throughput Sequencing of MspJI Restriction Fragments.</title>
        <authorList>
            <person name="Wu V."/>
        </authorList>
    </citation>
    <scope>NUCLEOTIDE SEQUENCE [LARGE SCALE GENOMIC DNA]</scope>
    <source>
        <strain evidence="5 6">CCAP 1403/13f</strain>
    </source>
</reference>
<keyword evidence="3" id="KW-0238">DNA-binding</keyword>
<sequence>MVLIIGNIQKKAHLISGQTHLNSVIHAQQGFQPLVTKINNRQNLCPVSILKIRCACPAPYICVGDVKNGLINLESAVKIPISMNDVDKPVGLQVGDILFTRKGSFGNSAVVTELEVNGIISSEIMLVRLNSIYKETILPEYVSLFLNSKFGYLQVERRVHGVAYYSISQPDLANLLIPILPRNQQQKIVENIKSSFSLKLKSKQLLEIAKIGVEKAIETDEATATAWINQQLAALGINSLDE</sequence>
<evidence type="ECO:0000313" key="6">
    <source>
        <dbReference type="Proteomes" id="UP000502433"/>
    </source>
</evidence>
<proteinExistence type="inferred from homology"/>
<dbReference type="Pfam" id="PF01420">
    <property type="entry name" value="Methylase_S"/>
    <property type="match status" value="1"/>
</dbReference>
<accession>A0A6H2BZB0</accession>